<dbReference type="EMBL" id="JAAIWM010000007">
    <property type="protein sequence ID" value="NEY73487.1"/>
    <property type="molecule type" value="Genomic_DNA"/>
</dbReference>
<dbReference type="InterPro" id="IPR013325">
    <property type="entry name" value="RNA_pol_sigma_r2"/>
</dbReference>
<dbReference type="PANTHER" id="PTHR43133">
    <property type="entry name" value="RNA POLYMERASE ECF-TYPE SIGMA FACTO"/>
    <property type="match status" value="1"/>
</dbReference>
<keyword evidence="3" id="KW-0731">Sigma factor</keyword>
<name>A0A6M0QB56_9BACI</name>
<gene>
    <name evidence="7" type="ORF">G4D63_17265</name>
</gene>
<dbReference type="SUPFAM" id="SSF88659">
    <property type="entry name" value="Sigma3 and sigma4 domains of RNA polymerase sigma factors"/>
    <property type="match status" value="1"/>
</dbReference>
<dbReference type="InterPro" id="IPR014284">
    <property type="entry name" value="RNA_pol_sigma-70_dom"/>
</dbReference>
<evidence type="ECO:0000256" key="3">
    <source>
        <dbReference type="ARBA" id="ARBA00023082"/>
    </source>
</evidence>
<dbReference type="InterPro" id="IPR013324">
    <property type="entry name" value="RNA_pol_sigma_r3/r4-like"/>
</dbReference>
<sequence length="184" mass="21948">MNLVQRLQQKEEKALVQLMELHGDYLLRTAFLLVKDRQVAEEIVQDSFIVAFDKIDQLQHEERLRNWLTMISLNLCRSRMRKWSWKHILVGFEDKFENLEDDEIVNGPEDMLMTLSQNTELYIAIQQLDYKYREVITLHYFNELKVNEISDQLNEKDSTIKTRLSRGRKLLKEILLKGGLKHAE</sequence>
<dbReference type="SUPFAM" id="SSF88946">
    <property type="entry name" value="Sigma2 domain of RNA polymerase sigma factors"/>
    <property type="match status" value="1"/>
</dbReference>
<dbReference type="GO" id="GO:0006352">
    <property type="term" value="P:DNA-templated transcription initiation"/>
    <property type="evidence" value="ECO:0007669"/>
    <property type="project" value="InterPro"/>
</dbReference>
<evidence type="ECO:0000313" key="8">
    <source>
        <dbReference type="Proteomes" id="UP000481043"/>
    </source>
</evidence>
<dbReference type="AlphaFoldDB" id="A0A6M0QB56"/>
<evidence type="ECO:0000256" key="2">
    <source>
        <dbReference type="ARBA" id="ARBA00023015"/>
    </source>
</evidence>
<comment type="similarity">
    <text evidence="1">Belongs to the sigma-70 factor family. ECF subfamily.</text>
</comment>
<protein>
    <submittedName>
        <fullName evidence="7">Sigma-70 family RNA polymerase sigma factor</fullName>
    </submittedName>
</protein>
<dbReference type="Pfam" id="PF04542">
    <property type="entry name" value="Sigma70_r2"/>
    <property type="match status" value="1"/>
</dbReference>
<keyword evidence="8" id="KW-1185">Reference proteome</keyword>
<comment type="caution">
    <text evidence="7">The sequence shown here is derived from an EMBL/GenBank/DDBJ whole genome shotgun (WGS) entry which is preliminary data.</text>
</comment>
<dbReference type="GO" id="GO:0003677">
    <property type="term" value="F:DNA binding"/>
    <property type="evidence" value="ECO:0007669"/>
    <property type="project" value="InterPro"/>
</dbReference>
<dbReference type="NCBIfam" id="TIGR02937">
    <property type="entry name" value="sigma70-ECF"/>
    <property type="match status" value="1"/>
</dbReference>
<keyword evidence="4" id="KW-0804">Transcription</keyword>
<dbReference type="Proteomes" id="UP000481043">
    <property type="component" value="Unassembled WGS sequence"/>
</dbReference>
<evidence type="ECO:0000256" key="4">
    <source>
        <dbReference type="ARBA" id="ARBA00023163"/>
    </source>
</evidence>
<accession>A0A6M0QB56</accession>
<evidence type="ECO:0000259" key="5">
    <source>
        <dbReference type="Pfam" id="PF04542"/>
    </source>
</evidence>
<organism evidence="7 8">
    <name type="scientific">Bacillus mesophilus</name>
    <dbReference type="NCBI Taxonomy" id="1808955"/>
    <lineage>
        <taxon>Bacteria</taxon>
        <taxon>Bacillati</taxon>
        <taxon>Bacillota</taxon>
        <taxon>Bacilli</taxon>
        <taxon>Bacillales</taxon>
        <taxon>Bacillaceae</taxon>
        <taxon>Bacillus</taxon>
    </lineage>
</organism>
<dbReference type="InterPro" id="IPR007627">
    <property type="entry name" value="RNA_pol_sigma70_r2"/>
</dbReference>
<dbReference type="RefSeq" id="WP_163181075.1">
    <property type="nucleotide sequence ID" value="NZ_JAAIWM010000007.1"/>
</dbReference>
<evidence type="ECO:0000259" key="6">
    <source>
        <dbReference type="Pfam" id="PF08281"/>
    </source>
</evidence>
<dbReference type="Pfam" id="PF08281">
    <property type="entry name" value="Sigma70_r4_2"/>
    <property type="match status" value="1"/>
</dbReference>
<dbReference type="InterPro" id="IPR013249">
    <property type="entry name" value="RNA_pol_sigma70_r4_t2"/>
</dbReference>
<dbReference type="Gene3D" id="1.10.10.10">
    <property type="entry name" value="Winged helix-like DNA-binding domain superfamily/Winged helix DNA-binding domain"/>
    <property type="match status" value="1"/>
</dbReference>
<proteinExistence type="inferred from homology"/>
<evidence type="ECO:0000313" key="7">
    <source>
        <dbReference type="EMBL" id="NEY73487.1"/>
    </source>
</evidence>
<dbReference type="InterPro" id="IPR039425">
    <property type="entry name" value="RNA_pol_sigma-70-like"/>
</dbReference>
<evidence type="ECO:0000256" key="1">
    <source>
        <dbReference type="ARBA" id="ARBA00010641"/>
    </source>
</evidence>
<dbReference type="InterPro" id="IPR036388">
    <property type="entry name" value="WH-like_DNA-bd_sf"/>
</dbReference>
<feature type="domain" description="RNA polymerase sigma-70 region 2" evidence="5">
    <location>
        <begin position="18"/>
        <end position="84"/>
    </location>
</feature>
<dbReference type="CDD" id="cd06171">
    <property type="entry name" value="Sigma70_r4"/>
    <property type="match status" value="1"/>
</dbReference>
<reference evidence="7 8" key="1">
    <citation type="submission" date="2020-02" db="EMBL/GenBank/DDBJ databases">
        <title>Bacillus aquiflavi sp. nov., isolated from yellow water of strong flavor Chinese baijiu in Yibin region of China.</title>
        <authorList>
            <person name="Xie J."/>
        </authorList>
    </citation>
    <scope>NUCLEOTIDE SEQUENCE [LARGE SCALE GENOMIC DNA]</scope>
    <source>
        <strain evidence="7 8">SA4</strain>
    </source>
</reference>
<dbReference type="GO" id="GO:0016987">
    <property type="term" value="F:sigma factor activity"/>
    <property type="evidence" value="ECO:0007669"/>
    <property type="project" value="UniProtKB-KW"/>
</dbReference>
<feature type="domain" description="RNA polymerase sigma factor 70 region 4 type 2" evidence="6">
    <location>
        <begin position="124"/>
        <end position="171"/>
    </location>
</feature>
<keyword evidence="2" id="KW-0805">Transcription regulation</keyword>
<dbReference type="Gene3D" id="1.10.1740.10">
    <property type="match status" value="1"/>
</dbReference>
<dbReference type="PANTHER" id="PTHR43133:SF60">
    <property type="entry name" value="RNA POLYMERASE SIGMA FACTOR SIGV"/>
    <property type="match status" value="1"/>
</dbReference>